<gene>
    <name evidence="2" type="ORF">JAAARDRAFT_261653</name>
</gene>
<accession>A0A067Q438</accession>
<feature type="region of interest" description="Disordered" evidence="1">
    <location>
        <begin position="287"/>
        <end position="323"/>
    </location>
</feature>
<sequence>MPYDRSGRAGKRRRAEFVPQDNEPDSNSSQSGGVEFKRKRAKVMRIEESDEEGTAENSDALQKTVVQTGARLSQRSSVDSATGVLCYPPSAQSGLYPIQLANSPRVLVEDPAEHPRRDSTPSEDGNEEAVVADPGGFLIKWGVNEHHWVCHQGPDWVWWTLYEANYAYRRPEEFKRDARAYLDYLDKHPEATITSFGKKHKGMQLDQCHDLPYIEWCCKQDWSESYFPIWRRLALQWLVVRDRRIENAKRDVGQRLTGADDIQAFERDVVNIGEDINGIHAEMQGFILPDGEGEEEVEEPGDDVLDDEASAKETSSESESDVD</sequence>
<feature type="region of interest" description="Disordered" evidence="1">
    <location>
        <begin position="1"/>
        <end position="61"/>
    </location>
</feature>
<evidence type="ECO:0000313" key="2">
    <source>
        <dbReference type="EMBL" id="KDQ58262.1"/>
    </source>
</evidence>
<reference evidence="3" key="1">
    <citation type="journal article" date="2014" name="Proc. Natl. Acad. Sci. U.S.A.">
        <title>Extensive sampling of basidiomycete genomes demonstrates inadequacy of the white-rot/brown-rot paradigm for wood decay fungi.</title>
        <authorList>
            <person name="Riley R."/>
            <person name="Salamov A.A."/>
            <person name="Brown D.W."/>
            <person name="Nagy L.G."/>
            <person name="Floudas D."/>
            <person name="Held B.W."/>
            <person name="Levasseur A."/>
            <person name="Lombard V."/>
            <person name="Morin E."/>
            <person name="Otillar R."/>
            <person name="Lindquist E.A."/>
            <person name="Sun H."/>
            <person name="LaButti K.M."/>
            <person name="Schmutz J."/>
            <person name="Jabbour D."/>
            <person name="Luo H."/>
            <person name="Baker S.E."/>
            <person name="Pisabarro A.G."/>
            <person name="Walton J.D."/>
            <person name="Blanchette R.A."/>
            <person name="Henrissat B."/>
            <person name="Martin F."/>
            <person name="Cullen D."/>
            <person name="Hibbett D.S."/>
            <person name="Grigoriev I.V."/>
        </authorList>
    </citation>
    <scope>NUCLEOTIDE SEQUENCE [LARGE SCALE GENOMIC DNA]</scope>
    <source>
        <strain evidence="3">MUCL 33604</strain>
    </source>
</reference>
<keyword evidence="3" id="KW-1185">Reference proteome</keyword>
<name>A0A067Q438_9AGAM</name>
<evidence type="ECO:0000256" key="1">
    <source>
        <dbReference type="SAM" id="MobiDB-lite"/>
    </source>
</evidence>
<dbReference type="AlphaFoldDB" id="A0A067Q438"/>
<dbReference type="HOGENOM" id="CLU_860700_0_0_1"/>
<protein>
    <submittedName>
        <fullName evidence="2">Uncharacterized protein</fullName>
    </submittedName>
</protein>
<dbReference type="Proteomes" id="UP000027265">
    <property type="component" value="Unassembled WGS sequence"/>
</dbReference>
<organism evidence="2 3">
    <name type="scientific">Jaapia argillacea MUCL 33604</name>
    <dbReference type="NCBI Taxonomy" id="933084"/>
    <lineage>
        <taxon>Eukaryota</taxon>
        <taxon>Fungi</taxon>
        <taxon>Dikarya</taxon>
        <taxon>Basidiomycota</taxon>
        <taxon>Agaricomycotina</taxon>
        <taxon>Agaricomycetes</taxon>
        <taxon>Agaricomycetidae</taxon>
        <taxon>Jaapiales</taxon>
        <taxon>Jaapiaceae</taxon>
        <taxon>Jaapia</taxon>
    </lineage>
</organism>
<dbReference type="EMBL" id="KL197718">
    <property type="protein sequence ID" value="KDQ58262.1"/>
    <property type="molecule type" value="Genomic_DNA"/>
</dbReference>
<feature type="compositionally biased region" description="Acidic residues" evidence="1">
    <location>
        <begin position="291"/>
        <end position="308"/>
    </location>
</feature>
<dbReference type="OrthoDB" id="3058629at2759"/>
<dbReference type="InParanoid" id="A0A067Q438"/>
<proteinExistence type="predicted"/>
<evidence type="ECO:0000313" key="3">
    <source>
        <dbReference type="Proteomes" id="UP000027265"/>
    </source>
</evidence>